<feature type="compositionally biased region" description="Low complexity" evidence="1">
    <location>
        <begin position="486"/>
        <end position="496"/>
    </location>
</feature>
<organism evidence="2 3">
    <name type="scientific">Neohortaea acidophila</name>
    <dbReference type="NCBI Taxonomy" id="245834"/>
    <lineage>
        <taxon>Eukaryota</taxon>
        <taxon>Fungi</taxon>
        <taxon>Dikarya</taxon>
        <taxon>Ascomycota</taxon>
        <taxon>Pezizomycotina</taxon>
        <taxon>Dothideomycetes</taxon>
        <taxon>Dothideomycetidae</taxon>
        <taxon>Mycosphaerellales</taxon>
        <taxon>Teratosphaeriaceae</taxon>
        <taxon>Neohortaea</taxon>
    </lineage>
</organism>
<dbReference type="EMBL" id="MU001634">
    <property type="protein sequence ID" value="KAF2484709.1"/>
    <property type="molecule type" value="Genomic_DNA"/>
</dbReference>
<dbReference type="Proteomes" id="UP000799767">
    <property type="component" value="Unassembled WGS sequence"/>
</dbReference>
<gene>
    <name evidence="2" type="ORF">BDY17DRAFT_323543</name>
</gene>
<feature type="region of interest" description="Disordered" evidence="1">
    <location>
        <begin position="406"/>
        <end position="441"/>
    </location>
</feature>
<dbReference type="AlphaFoldDB" id="A0A6A6PY99"/>
<feature type="compositionally biased region" description="Polar residues" evidence="1">
    <location>
        <begin position="1"/>
        <end position="28"/>
    </location>
</feature>
<evidence type="ECO:0000313" key="3">
    <source>
        <dbReference type="Proteomes" id="UP000799767"/>
    </source>
</evidence>
<feature type="region of interest" description="Disordered" evidence="1">
    <location>
        <begin position="1"/>
        <end position="71"/>
    </location>
</feature>
<evidence type="ECO:0000313" key="2">
    <source>
        <dbReference type="EMBL" id="KAF2484709.1"/>
    </source>
</evidence>
<evidence type="ECO:0000256" key="1">
    <source>
        <dbReference type="SAM" id="MobiDB-lite"/>
    </source>
</evidence>
<feature type="region of interest" description="Disordered" evidence="1">
    <location>
        <begin position="465"/>
        <end position="517"/>
    </location>
</feature>
<protein>
    <submittedName>
        <fullName evidence="2">Uncharacterized protein</fullName>
    </submittedName>
</protein>
<name>A0A6A6PY99_9PEZI</name>
<reference evidence="2" key="1">
    <citation type="journal article" date="2020" name="Stud. Mycol.">
        <title>101 Dothideomycetes genomes: a test case for predicting lifestyles and emergence of pathogens.</title>
        <authorList>
            <person name="Haridas S."/>
            <person name="Albert R."/>
            <person name="Binder M."/>
            <person name="Bloem J."/>
            <person name="Labutti K."/>
            <person name="Salamov A."/>
            <person name="Andreopoulos B."/>
            <person name="Baker S."/>
            <person name="Barry K."/>
            <person name="Bills G."/>
            <person name="Bluhm B."/>
            <person name="Cannon C."/>
            <person name="Castanera R."/>
            <person name="Culley D."/>
            <person name="Daum C."/>
            <person name="Ezra D."/>
            <person name="Gonzalez J."/>
            <person name="Henrissat B."/>
            <person name="Kuo A."/>
            <person name="Liang C."/>
            <person name="Lipzen A."/>
            <person name="Lutzoni F."/>
            <person name="Magnuson J."/>
            <person name="Mondo S."/>
            <person name="Nolan M."/>
            <person name="Ohm R."/>
            <person name="Pangilinan J."/>
            <person name="Park H.-J."/>
            <person name="Ramirez L."/>
            <person name="Alfaro M."/>
            <person name="Sun H."/>
            <person name="Tritt A."/>
            <person name="Yoshinaga Y."/>
            <person name="Zwiers L.-H."/>
            <person name="Turgeon B."/>
            <person name="Goodwin S."/>
            <person name="Spatafora J."/>
            <person name="Crous P."/>
            <person name="Grigoriev I."/>
        </authorList>
    </citation>
    <scope>NUCLEOTIDE SEQUENCE</scope>
    <source>
        <strain evidence="2">CBS 113389</strain>
    </source>
</reference>
<keyword evidence="3" id="KW-1185">Reference proteome</keyword>
<feature type="compositionally biased region" description="Basic and acidic residues" evidence="1">
    <location>
        <begin position="240"/>
        <end position="251"/>
    </location>
</feature>
<feature type="region of interest" description="Disordered" evidence="1">
    <location>
        <begin position="174"/>
        <end position="274"/>
    </location>
</feature>
<dbReference type="GeneID" id="54478034"/>
<proteinExistence type="predicted"/>
<dbReference type="RefSeq" id="XP_033591278.1">
    <property type="nucleotide sequence ID" value="XM_033737032.1"/>
</dbReference>
<feature type="compositionally biased region" description="Basic and acidic residues" evidence="1">
    <location>
        <begin position="406"/>
        <end position="432"/>
    </location>
</feature>
<sequence>MSSNDNGDASGDANSTPASHAPTYQASSENDEYPSLPPDSPLTDLEEPDEEEAATRAVRQMGPPTELEAATEQLRQRIAQVEGPTVPITDWDAFLALTEDDHLDDDPCEELYTVEYTDPCAGPGQARSETLVMMMPAPESSYSVHDPKKDKPWFPPQGADSELAQAHLRHMLAYKKQTSERSPSRFQSDEDMVDAASPITRPTPRLWQDQEAQKSSRRHKNMAQRLDPVHRSYFAAFTGKSEKGSGKRTASDDNAGPSSRHARKRRRVAVSDAVDTEATNKAQLDTVMKFLTSGRPLSPLRRICRHEQAIDTGLAQPQGNPAGIRQKVADLAERFWENVEGERMPKTYDASNTEPLGRYTMQTAEEYYVVDWDGADPLEPLFDEPTRPIGVFDDTEFEYWRHQQWKETVEGPKKRGRRSAADKAEKAERQQEYEDEFEMSGDELEEDFRTLEKNLVAQKKMLPTGVKPNKYWTDPPKPKKGKAAPKPKTTSEAAGEGNEEEEEEASPPNSSIPTDVLEASSIALLAQWLTEGKIEEQIEEPVLSAPKESRVVVLKVDLRPAYRKWLLEGRIGGNGSWM</sequence>
<feature type="region of interest" description="Disordered" evidence="1">
    <location>
        <begin position="139"/>
        <end position="159"/>
    </location>
</feature>
<accession>A0A6A6PY99</accession>